<protein>
    <submittedName>
        <fullName evidence="1">Uncharacterized protein</fullName>
    </submittedName>
</protein>
<dbReference type="EMBL" id="JAMFLX010000020">
    <property type="protein sequence ID" value="MCL6271074.1"/>
    <property type="molecule type" value="Genomic_DNA"/>
</dbReference>
<dbReference type="Proteomes" id="UP001203338">
    <property type="component" value="Unassembled WGS sequence"/>
</dbReference>
<dbReference type="InterPro" id="IPR036388">
    <property type="entry name" value="WH-like_DNA-bd_sf"/>
</dbReference>
<evidence type="ECO:0000313" key="1">
    <source>
        <dbReference type="EMBL" id="MCL6271074.1"/>
    </source>
</evidence>
<accession>A0ABT0PI76</accession>
<organism evidence="1 2">
    <name type="scientific">Parendozoicomonas callyspongiae</name>
    <dbReference type="NCBI Taxonomy" id="2942213"/>
    <lineage>
        <taxon>Bacteria</taxon>
        <taxon>Pseudomonadati</taxon>
        <taxon>Pseudomonadota</taxon>
        <taxon>Gammaproteobacteria</taxon>
        <taxon>Oceanospirillales</taxon>
        <taxon>Endozoicomonadaceae</taxon>
        <taxon>Parendozoicomonas</taxon>
    </lineage>
</organism>
<sequence length="169" mass="19916">MNISLTNDYTVRHHSHSLEQLLDTFRETTRPLTLKKIQALYPDLPKRTLQRWLHRLVKLGLIVRQGNTKGSRYILVEDPSNTGVFITSTTSFSIHNRVMRLVISHPERPIEKSIDALLSPRVKSIYRKNIKKLIEEDIATLSPEKLKKYYRLNDKELEYWESYQNKAEV</sequence>
<proteinExistence type="predicted"/>
<gene>
    <name evidence="1" type="ORF">M3P05_14185</name>
</gene>
<evidence type="ECO:0000313" key="2">
    <source>
        <dbReference type="Proteomes" id="UP001203338"/>
    </source>
</evidence>
<name>A0ABT0PI76_9GAMM</name>
<dbReference type="SUPFAM" id="SSF46785">
    <property type="entry name" value="Winged helix' DNA-binding domain"/>
    <property type="match status" value="1"/>
</dbReference>
<dbReference type="Gene3D" id="1.10.10.10">
    <property type="entry name" value="Winged helix-like DNA-binding domain superfamily/Winged helix DNA-binding domain"/>
    <property type="match status" value="1"/>
</dbReference>
<dbReference type="InterPro" id="IPR036390">
    <property type="entry name" value="WH_DNA-bd_sf"/>
</dbReference>
<reference evidence="1 2" key="1">
    <citation type="submission" date="2022-05" db="EMBL/GenBank/DDBJ databases">
        <authorList>
            <person name="Park J.-S."/>
        </authorList>
    </citation>
    <scope>NUCLEOTIDE SEQUENCE [LARGE SCALE GENOMIC DNA]</scope>
    <source>
        <strain evidence="1 2">2012CJ34-2</strain>
    </source>
</reference>
<dbReference type="RefSeq" id="WP_249700411.1">
    <property type="nucleotide sequence ID" value="NZ_JAMFLX010000020.1"/>
</dbReference>
<keyword evidence="2" id="KW-1185">Reference proteome</keyword>
<comment type="caution">
    <text evidence="1">The sequence shown here is derived from an EMBL/GenBank/DDBJ whole genome shotgun (WGS) entry which is preliminary data.</text>
</comment>